<keyword evidence="1" id="KW-0521">NADP</keyword>
<protein>
    <recommendedName>
        <fullName evidence="5">NmrA-like domain-containing protein</fullName>
    </recommendedName>
</protein>
<keyword evidence="2" id="KW-0560">Oxidoreductase</keyword>
<gene>
    <name evidence="3" type="ORF">B9G98_01004</name>
</gene>
<proteinExistence type="predicted"/>
<evidence type="ECO:0000313" key="4">
    <source>
        <dbReference type="Proteomes" id="UP000238350"/>
    </source>
</evidence>
<dbReference type="SUPFAM" id="SSF51735">
    <property type="entry name" value="NAD(P)-binding Rossmann-fold domains"/>
    <property type="match status" value="1"/>
</dbReference>
<evidence type="ECO:0008006" key="5">
    <source>
        <dbReference type="Google" id="ProtNLM"/>
    </source>
</evidence>
<dbReference type="GeneID" id="36514753"/>
<organism evidence="3 4">
    <name type="scientific">Wickerhamiella sorbophila</name>
    <dbReference type="NCBI Taxonomy" id="45607"/>
    <lineage>
        <taxon>Eukaryota</taxon>
        <taxon>Fungi</taxon>
        <taxon>Dikarya</taxon>
        <taxon>Ascomycota</taxon>
        <taxon>Saccharomycotina</taxon>
        <taxon>Dipodascomycetes</taxon>
        <taxon>Dipodascales</taxon>
        <taxon>Trichomonascaceae</taxon>
        <taxon>Wickerhamiella</taxon>
    </lineage>
</organism>
<name>A0A2T0FEH3_9ASCO</name>
<keyword evidence="4" id="KW-1185">Reference proteome</keyword>
<dbReference type="EMBL" id="NDIQ01000001">
    <property type="protein sequence ID" value="PRT53384.1"/>
    <property type="molecule type" value="Genomic_DNA"/>
</dbReference>
<dbReference type="RefSeq" id="XP_024663330.1">
    <property type="nucleotide sequence ID" value="XM_024807562.1"/>
</dbReference>
<evidence type="ECO:0000313" key="3">
    <source>
        <dbReference type="EMBL" id="PRT53384.1"/>
    </source>
</evidence>
<dbReference type="STRING" id="45607.A0A2T0FEH3"/>
<evidence type="ECO:0000256" key="2">
    <source>
        <dbReference type="ARBA" id="ARBA00023002"/>
    </source>
</evidence>
<dbReference type="Gene3D" id="3.40.50.720">
    <property type="entry name" value="NAD(P)-binding Rossmann-like Domain"/>
    <property type="match status" value="1"/>
</dbReference>
<dbReference type="OrthoDB" id="9974981at2759"/>
<evidence type="ECO:0000256" key="1">
    <source>
        <dbReference type="ARBA" id="ARBA00022857"/>
    </source>
</evidence>
<dbReference type="InterPro" id="IPR036291">
    <property type="entry name" value="NAD(P)-bd_dom_sf"/>
</dbReference>
<sequence>MSAFAMTQVVVIGAHSKYVGIPLLEALVEDVFYSKIGQPVIALSRDASDIPVKSDRIKYVEWQDNSDLDKVFANADLVINTTGPRADWDGITEAVIRSKDRIRAYMPSEFGADPTDFAIQPVPLGFQRKTELAKRARDAGLKVIEVQTGAIDGDVGRIGAGFASIAGLDHQTNQVTFTGNPDNLFHATWNQDLGKSVASIAAFFGPDFSEVPDHVNIFSYAVTQRKVVERYSKTSGVALIYNDPVPYEKALQIAVEQSIAGERTMPAFMQILHVLTASKPGKGMFFTTNHRELVNPGEKYFKWKAF</sequence>
<accession>A0A2T0FEH3</accession>
<dbReference type="PANTHER" id="PTHR47706:SF9">
    <property type="entry name" value="NMRA-LIKE DOMAIN-CONTAINING PROTEIN-RELATED"/>
    <property type="match status" value="1"/>
</dbReference>
<dbReference type="GO" id="GO:0016491">
    <property type="term" value="F:oxidoreductase activity"/>
    <property type="evidence" value="ECO:0007669"/>
    <property type="project" value="UniProtKB-KW"/>
</dbReference>
<dbReference type="Proteomes" id="UP000238350">
    <property type="component" value="Unassembled WGS sequence"/>
</dbReference>
<dbReference type="PANTHER" id="PTHR47706">
    <property type="entry name" value="NMRA-LIKE FAMILY PROTEIN"/>
    <property type="match status" value="1"/>
</dbReference>
<dbReference type="InterPro" id="IPR051609">
    <property type="entry name" value="NmrA/Isoflavone_reductase-like"/>
</dbReference>
<comment type="caution">
    <text evidence="3">The sequence shown here is derived from an EMBL/GenBank/DDBJ whole genome shotgun (WGS) entry which is preliminary data.</text>
</comment>
<dbReference type="AlphaFoldDB" id="A0A2T0FEH3"/>
<reference evidence="3 4" key="1">
    <citation type="submission" date="2017-04" db="EMBL/GenBank/DDBJ databases">
        <title>Genome sequencing of [Candida] sorbophila.</title>
        <authorList>
            <person name="Ahn J.O."/>
        </authorList>
    </citation>
    <scope>NUCLEOTIDE SEQUENCE [LARGE SCALE GENOMIC DNA]</scope>
    <source>
        <strain evidence="3 4">DS02</strain>
    </source>
</reference>